<gene>
    <name evidence="3" type="ORF">CWE06_03325</name>
</gene>
<dbReference type="InterPro" id="IPR029058">
    <property type="entry name" value="AB_hydrolase_fold"/>
</dbReference>
<name>A0A432VZ06_9GAMM</name>
<accession>A0A432VZ06</accession>
<dbReference type="PANTHER" id="PTHR46118">
    <property type="entry name" value="PROTEIN ABHD11"/>
    <property type="match status" value="1"/>
</dbReference>
<sequence>MSEAVKLNYETSGDRENPALVLIHGLFGDADNLKSISRELSDSYYVVNVELRNHGSSPWTDSMPFPAMAADISAVLDAENIEQAHLLGHSLGGKVAMEFALRHPKQVLSLVVADIAPVAYDARHTSILDALEAVKLSDLKSRQDADKQLSESINEAGVRMFLLKNLRKNEDGEWHWRLNLEGLRKCYEDLIGEPQREGKYQGPVLFIRGGRSDYIQEQHRDAITSRFPKAEAKTIAETGHWLHAEKPAVFNGIVRRFLEEQNT</sequence>
<dbReference type="Pfam" id="PF00561">
    <property type="entry name" value="Abhydrolase_1"/>
    <property type="match status" value="1"/>
</dbReference>
<comment type="caution">
    <text evidence="3">The sequence shown here is derived from an EMBL/GenBank/DDBJ whole genome shotgun (WGS) entry which is preliminary data.</text>
</comment>
<dbReference type="PRINTS" id="PR00111">
    <property type="entry name" value="ABHYDROLASE"/>
</dbReference>
<dbReference type="EMBL" id="PIPI01000001">
    <property type="protein sequence ID" value="RUO21890.1"/>
    <property type="molecule type" value="Genomic_DNA"/>
</dbReference>
<dbReference type="Proteomes" id="UP000288212">
    <property type="component" value="Unassembled WGS sequence"/>
</dbReference>
<dbReference type="SUPFAM" id="SSF53474">
    <property type="entry name" value="alpha/beta-Hydrolases"/>
    <property type="match status" value="1"/>
</dbReference>
<evidence type="ECO:0000259" key="2">
    <source>
        <dbReference type="Pfam" id="PF00561"/>
    </source>
</evidence>
<keyword evidence="1 3" id="KW-0378">Hydrolase</keyword>
<dbReference type="Gene3D" id="3.40.50.1820">
    <property type="entry name" value="alpha/beta hydrolase"/>
    <property type="match status" value="1"/>
</dbReference>
<evidence type="ECO:0000313" key="4">
    <source>
        <dbReference type="Proteomes" id="UP000288212"/>
    </source>
</evidence>
<dbReference type="RefSeq" id="WP_126791138.1">
    <property type="nucleotide sequence ID" value="NZ_PIPI01000001.1"/>
</dbReference>
<keyword evidence="4" id="KW-1185">Reference proteome</keyword>
<feature type="domain" description="AB hydrolase-1" evidence="2">
    <location>
        <begin position="18"/>
        <end position="121"/>
    </location>
</feature>
<evidence type="ECO:0000313" key="3">
    <source>
        <dbReference type="EMBL" id="RUO21890.1"/>
    </source>
</evidence>
<protein>
    <submittedName>
        <fullName evidence="3">Alpha/beta hydrolase</fullName>
    </submittedName>
</protein>
<dbReference type="InterPro" id="IPR000073">
    <property type="entry name" value="AB_hydrolase_1"/>
</dbReference>
<dbReference type="GO" id="GO:0016787">
    <property type="term" value="F:hydrolase activity"/>
    <property type="evidence" value="ECO:0007669"/>
    <property type="project" value="UniProtKB-KW"/>
</dbReference>
<dbReference type="PANTHER" id="PTHR46118:SF4">
    <property type="entry name" value="PROTEIN ABHD11"/>
    <property type="match status" value="1"/>
</dbReference>
<organism evidence="3 4">
    <name type="scientific">Aliidiomarina haloalkalitolerans</name>
    <dbReference type="NCBI Taxonomy" id="859059"/>
    <lineage>
        <taxon>Bacteria</taxon>
        <taxon>Pseudomonadati</taxon>
        <taxon>Pseudomonadota</taxon>
        <taxon>Gammaproteobacteria</taxon>
        <taxon>Alteromonadales</taxon>
        <taxon>Idiomarinaceae</taxon>
        <taxon>Aliidiomarina</taxon>
    </lineage>
</organism>
<reference evidence="3 4" key="1">
    <citation type="journal article" date="2011" name="Front. Microbiol.">
        <title>Genomic signatures of strain selection and enhancement in Bacillus atrophaeus var. globigii, a historical biowarfare simulant.</title>
        <authorList>
            <person name="Gibbons H.S."/>
            <person name="Broomall S.M."/>
            <person name="McNew L.A."/>
            <person name="Daligault H."/>
            <person name="Chapman C."/>
            <person name="Bruce D."/>
            <person name="Karavis M."/>
            <person name="Krepps M."/>
            <person name="McGregor P.A."/>
            <person name="Hong C."/>
            <person name="Park K.H."/>
            <person name="Akmal A."/>
            <person name="Feldman A."/>
            <person name="Lin J.S."/>
            <person name="Chang W.E."/>
            <person name="Higgs B.W."/>
            <person name="Demirev P."/>
            <person name="Lindquist J."/>
            <person name="Liem A."/>
            <person name="Fochler E."/>
            <person name="Read T.D."/>
            <person name="Tapia R."/>
            <person name="Johnson S."/>
            <person name="Bishop-Lilly K.A."/>
            <person name="Detter C."/>
            <person name="Han C."/>
            <person name="Sozhamannan S."/>
            <person name="Rosenzweig C.N."/>
            <person name="Skowronski E.W."/>
        </authorList>
    </citation>
    <scope>NUCLEOTIDE SEQUENCE [LARGE SCALE GENOMIC DNA]</scope>
    <source>
        <strain evidence="3 4">AK5</strain>
    </source>
</reference>
<dbReference type="OrthoDB" id="9808398at2"/>
<evidence type="ECO:0000256" key="1">
    <source>
        <dbReference type="ARBA" id="ARBA00022801"/>
    </source>
</evidence>
<dbReference type="AlphaFoldDB" id="A0A432VZ06"/>
<proteinExistence type="predicted"/>